<comment type="catalytic activity">
    <reaction evidence="16">
        <text>a ribonucleoside 5'-triphosphate + H2O = a ribonucleoside 5'-diphosphate + phosphate + H(+)</text>
        <dbReference type="Rhea" id="RHEA:23680"/>
        <dbReference type="ChEBI" id="CHEBI:15377"/>
        <dbReference type="ChEBI" id="CHEBI:15378"/>
        <dbReference type="ChEBI" id="CHEBI:43474"/>
        <dbReference type="ChEBI" id="CHEBI:57930"/>
        <dbReference type="ChEBI" id="CHEBI:61557"/>
        <dbReference type="EC" id="3.6.1.15"/>
    </reaction>
</comment>
<keyword evidence="14" id="KW-0693">Viral RNA replication</keyword>
<evidence type="ECO:0000256" key="14">
    <source>
        <dbReference type="ARBA" id="ARBA00022953"/>
    </source>
</evidence>
<evidence type="ECO:0000256" key="6">
    <source>
        <dbReference type="ARBA" id="ARBA00022632"/>
    </source>
</evidence>
<dbReference type="InterPro" id="IPR027351">
    <property type="entry name" value="(+)RNA_virus_helicase_core_dom"/>
</dbReference>
<dbReference type="PROSITE" id="PS50507">
    <property type="entry name" value="RDRP_SSRNA_POS"/>
    <property type="match status" value="1"/>
</dbReference>
<evidence type="ECO:0000256" key="4">
    <source>
        <dbReference type="ARBA" id="ARBA00020107"/>
    </source>
</evidence>
<evidence type="ECO:0000256" key="3">
    <source>
        <dbReference type="ARBA" id="ARBA00004340"/>
    </source>
</evidence>
<keyword evidence="12" id="KW-0067">ATP-binding</keyword>
<dbReference type="Pfam" id="PF01443">
    <property type="entry name" value="Viral_helicase1"/>
    <property type="match status" value="1"/>
</dbReference>
<dbReference type="PROSITE" id="PS51657">
    <property type="entry name" value="PSRV_HELICASE"/>
    <property type="match status" value="1"/>
</dbReference>
<dbReference type="Gene3D" id="3.40.50.300">
    <property type="entry name" value="P-loop containing nucleotide triphosphate hydrolases"/>
    <property type="match status" value="1"/>
</dbReference>
<dbReference type="GO" id="GO:0003968">
    <property type="term" value="F:RNA-directed RNA polymerase activity"/>
    <property type="evidence" value="ECO:0007669"/>
    <property type="project" value="UniProtKB-KW"/>
</dbReference>
<dbReference type="GO" id="GO:0003723">
    <property type="term" value="F:RNA binding"/>
    <property type="evidence" value="ECO:0007669"/>
    <property type="project" value="InterPro"/>
</dbReference>
<keyword evidence="15" id="KW-0899">Viral immunoevasion</keyword>
<dbReference type="Pfam" id="PF01660">
    <property type="entry name" value="Vmethyltransf"/>
    <property type="match status" value="1"/>
</dbReference>
<keyword evidence="5" id="KW-0696">RNA-directed RNA polymerase</keyword>
<dbReference type="GO" id="GO:0052170">
    <property type="term" value="P:symbiont-mediated suppression of host innate immune response"/>
    <property type="evidence" value="ECO:0007669"/>
    <property type="project" value="UniProtKB-KW"/>
</dbReference>
<feature type="domain" description="RdRp catalytic" evidence="18">
    <location>
        <begin position="1921"/>
        <end position="2028"/>
    </location>
</feature>
<dbReference type="SUPFAM" id="SSF51197">
    <property type="entry name" value="Clavaminate synthase-like"/>
    <property type="match status" value="1"/>
</dbReference>
<feature type="domain" description="Helicase ATP-binding" evidence="19">
    <location>
        <begin position="1320"/>
        <end position="1461"/>
    </location>
</feature>
<dbReference type="InterPro" id="IPR043502">
    <property type="entry name" value="DNA/RNA_pol_sf"/>
</dbReference>
<keyword evidence="7" id="KW-0808">Transferase</keyword>
<evidence type="ECO:0000256" key="2">
    <source>
        <dbReference type="ARBA" id="ARBA00004328"/>
    </source>
</evidence>
<evidence type="ECO:0000259" key="19">
    <source>
        <dbReference type="PROSITE" id="PS51192"/>
    </source>
</evidence>
<comment type="subcellular location">
    <subcellularLocation>
        <location evidence="3">Host cell</location>
    </subcellularLocation>
    <subcellularLocation>
        <location evidence="1">Host membrane</location>
        <topology evidence="1">Peripheral membrane protein</topology>
    </subcellularLocation>
    <subcellularLocation>
        <location evidence="2">Virion</location>
    </subcellularLocation>
</comment>
<feature type="domain" description="Alphavirus-like MT" evidence="22">
    <location>
        <begin position="63"/>
        <end position="255"/>
    </location>
</feature>
<feature type="domain" description="Peptidase C23" evidence="20">
    <location>
        <begin position="1150"/>
        <end position="1240"/>
    </location>
</feature>
<dbReference type="GO" id="GO:0006396">
    <property type="term" value="P:RNA processing"/>
    <property type="evidence" value="ECO:0007669"/>
    <property type="project" value="InterPro"/>
</dbReference>
<evidence type="ECO:0000256" key="11">
    <source>
        <dbReference type="ARBA" id="ARBA00022806"/>
    </source>
</evidence>
<evidence type="ECO:0000259" key="18">
    <source>
        <dbReference type="PROSITE" id="PS50507"/>
    </source>
</evidence>
<comment type="catalytic activity">
    <reaction evidence="17">
        <text>ATP + H2O = ADP + phosphate + H(+)</text>
        <dbReference type="Rhea" id="RHEA:13065"/>
        <dbReference type="ChEBI" id="CHEBI:15377"/>
        <dbReference type="ChEBI" id="CHEBI:15378"/>
        <dbReference type="ChEBI" id="CHEBI:30616"/>
        <dbReference type="ChEBI" id="CHEBI:43474"/>
        <dbReference type="ChEBI" id="CHEBI:456216"/>
        <dbReference type="EC" id="3.6.4.13"/>
    </reaction>
</comment>
<dbReference type="EMBL" id="PP531520">
    <property type="protein sequence ID" value="XBO81370.1"/>
    <property type="molecule type" value="Genomic_RNA"/>
</dbReference>
<dbReference type="CDD" id="cd23245">
    <property type="entry name" value="Betaflexiviridae_RdRp"/>
    <property type="match status" value="1"/>
</dbReference>
<dbReference type="SUPFAM" id="SSF52540">
    <property type="entry name" value="P-loop containing nucleoside triphosphate hydrolases"/>
    <property type="match status" value="1"/>
</dbReference>
<dbReference type="GO" id="GO:0039694">
    <property type="term" value="P:viral RNA genome replication"/>
    <property type="evidence" value="ECO:0007669"/>
    <property type="project" value="InterPro"/>
</dbReference>
<proteinExistence type="predicted"/>
<dbReference type="Pfam" id="PF05379">
    <property type="entry name" value="Peptidase_C23"/>
    <property type="match status" value="1"/>
</dbReference>
<evidence type="ECO:0000256" key="8">
    <source>
        <dbReference type="ARBA" id="ARBA00022695"/>
    </source>
</evidence>
<keyword evidence="6" id="KW-1090">Inhibition of host innate immune response by virus</keyword>
<dbReference type="PROSITE" id="PS51743">
    <property type="entry name" value="ALPHAVIRUS_MT"/>
    <property type="match status" value="1"/>
</dbReference>
<evidence type="ECO:0000256" key="1">
    <source>
        <dbReference type="ARBA" id="ARBA00004242"/>
    </source>
</evidence>
<evidence type="ECO:0000256" key="15">
    <source>
        <dbReference type="ARBA" id="ARBA00023280"/>
    </source>
</evidence>
<keyword evidence="9" id="KW-0547">Nucleotide-binding</keyword>
<dbReference type="GO" id="GO:0016556">
    <property type="term" value="P:mRNA modification"/>
    <property type="evidence" value="ECO:0007669"/>
    <property type="project" value="InterPro"/>
</dbReference>
<evidence type="ECO:0000256" key="7">
    <source>
        <dbReference type="ARBA" id="ARBA00022679"/>
    </source>
</evidence>
<protein>
    <recommendedName>
        <fullName evidence="4">Genome polyprotein</fullName>
    </recommendedName>
</protein>
<dbReference type="GO" id="GO:0044423">
    <property type="term" value="C:virion component"/>
    <property type="evidence" value="ECO:0007669"/>
    <property type="project" value="UniProtKB-KW"/>
</dbReference>
<dbReference type="PROSITE" id="PS51192">
    <property type="entry name" value="HELICASE_ATP_BIND_1"/>
    <property type="match status" value="1"/>
</dbReference>
<keyword evidence="10" id="KW-0378">Hydrolase</keyword>
<evidence type="ECO:0000259" key="21">
    <source>
        <dbReference type="PROSITE" id="PS51657"/>
    </source>
</evidence>
<dbReference type="Gene3D" id="2.60.120.590">
    <property type="entry name" value="Alpha-ketoglutarate-dependent dioxygenase AlkB-like"/>
    <property type="match status" value="1"/>
</dbReference>
<evidence type="ECO:0000256" key="12">
    <source>
        <dbReference type="ARBA" id="ARBA00022840"/>
    </source>
</evidence>
<keyword evidence="8" id="KW-0548">Nucleotidyltransferase</keyword>
<accession>A0AAU7L1W2</accession>
<evidence type="ECO:0000256" key="13">
    <source>
        <dbReference type="ARBA" id="ARBA00022844"/>
    </source>
</evidence>
<dbReference type="GO" id="GO:0008174">
    <property type="term" value="F:mRNA methyltransferase activity"/>
    <property type="evidence" value="ECO:0007669"/>
    <property type="project" value="UniProtKB-UniRule"/>
</dbReference>
<keyword evidence="6" id="KW-0945">Host-virus interaction</keyword>
<dbReference type="InterPro" id="IPR007094">
    <property type="entry name" value="RNA-dir_pol_PSvirus"/>
</dbReference>
<evidence type="ECO:0000256" key="10">
    <source>
        <dbReference type="ARBA" id="ARBA00022801"/>
    </source>
</evidence>
<dbReference type="InterPro" id="IPR001788">
    <property type="entry name" value="RNA-dep_RNA_pol_alsuvir"/>
</dbReference>
<keyword evidence="13" id="KW-0946">Virion</keyword>
<evidence type="ECO:0000256" key="9">
    <source>
        <dbReference type="ARBA" id="ARBA00022741"/>
    </source>
</evidence>
<evidence type="ECO:0000259" key="20">
    <source>
        <dbReference type="PROSITE" id="PS51492"/>
    </source>
</evidence>
<evidence type="ECO:0000313" key="23">
    <source>
        <dbReference type="EMBL" id="XBO81370.1"/>
    </source>
</evidence>
<dbReference type="InterPro" id="IPR008041">
    <property type="entry name" value="Peptidase_C23"/>
</dbReference>
<feature type="domain" description="(+)RNA virus helicase C-terminal" evidence="21">
    <location>
        <begin position="1296"/>
        <end position="1624"/>
    </location>
</feature>
<evidence type="ECO:0000256" key="17">
    <source>
        <dbReference type="ARBA" id="ARBA00047984"/>
    </source>
</evidence>
<dbReference type="SUPFAM" id="SSF56672">
    <property type="entry name" value="DNA/RNA polymerases"/>
    <property type="match status" value="1"/>
</dbReference>
<dbReference type="InterPro" id="IPR037151">
    <property type="entry name" value="AlkB-like_sf"/>
</dbReference>
<dbReference type="GO" id="GO:0005524">
    <property type="term" value="F:ATP binding"/>
    <property type="evidence" value="ECO:0007669"/>
    <property type="project" value="UniProtKB-KW"/>
</dbReference>
<organism evidence="23">
    <name type="scientific">Hibiscus chlorotic speck associated virus 3</name>
    <dbReference type="NCBI Taxonomy" id="3143944"/>
    <lineage>
        <taxon>Viruses</taxon>
        <taxon>Riboviria</taxon>
        <taxon>Orthornavirae</taxon>
        <taxon>Kitrinoviricota</taxon>
        <taxon>Alsuviricetes</taxon>
        <taxon>Tymovirales</taxon>
        <taxon>Betaflexiviridae</taxon>
    </lineage>
</organism>
<dbReference type="InterPro" id="IPR027417">
    <property type="entry name" value="P-loop_NTPase"/>
</dbReference>
<dbReference type="PROSITE" id="PS51492">
    <property type="entry name" value="PEPTIDASE_C23"/>
    <property type="match status" value="1"/>
</dbReference>
<dbReference type="InterPro" id="IPR014001">
    <property type="entry name" value="Helicase_ATP-bd"/>
</dbReference>
<name>A0AAU7L1W2_9VIRU</name>
<dbReference type="GO" id="GO:0043657">
    <property type="term" value="C:host cell"/>
    <property type="evidence" value="ECO:0007669"/>
    <property type="project" value="UniProtKB-SubCell"/>
</dbReference>
<evidence type="ECO:0000256" key="16">
    <source>
        <dbReference type="ARBA" id="ARBA00047631"/>
    </source>
</evidence>
<dbReference type="GO" id="GO:0033644">
    <property type="term" value="C:host cell membrane"/>
    <property type="evidence" value="ECO:0007669"/>
    <property type="project" value="UniProtKB-SubCell"/>
</dbReference>
<dbReference type="GO" id="GO:0017111">
    <property type="term" value="F:ribonucleoside triphosphate phosphatase activity"/>
    <property type="evidence" value="ECO:0007669"/>
    <property type="project" value="UniProtKB-EC"/>
</dbReference>
<dbReference type="Pfam" id="PF00978">
    <property type="entry name" value="RdRP_2"/>
    <property type="match status" value="1"/>
</dbReference>
<keyword evidence="11" id="KW-0347">Helicase</keyword>
<dbReference type="InterPro" id="IPR002588">
    <property type="entry name" value="Alphavirus-like_MT_dom"/>
</dbReference>
<evidence type="ECO:0000256" key="5">
    <source>
        <dbReference type="ARBA" id="ARBA00022484"/>
    </source>
</evidence>
<dbReference type="GO" id="GO:0003724">
    <property type="term" value="F:RNA helicase activity"/>
    <property type="evidence" value="ECO:0007669"/>
    <property type="project" value="UniProtKB-EC"/>
</dbReference>
<sequence>MALKYRMPVEDVLNRFTSEEQSRVSSFALKKIVNDESFNSEAFAFAMSDLQKSKLVEAGINLSPHSYIPHSHPVCKTLENNLLFNVLPSIIDDSFYFIGIKNSKVNFLRKRHKKMGAVEVINRYVTSLDKIRYSNDFVVRSSSKLEGLDSKKVPNFSAALRDLIPECLKVKGRNFFLHDELHYWTYQDVCTFLTATNAEVLMATLVVPPELLIGATESLNPWCYHYEINKNNLLFYPDGKRDAMYVQPIDSAKWLKIGSINLPNGEVYKVDLVSSTFSHHLLSFTKGELLGQKLRSFSNFDAVSTKSLVKLGGSIRDVIPIPSDLIVRIYMYLRTLKKPDMQSAMAKLRQNVENIQPVHIKFFEAFCDAIIRSHTDQGMLKKDWIKEFIFFFQNLLPRRVAQLFSTYRSACLSDFIHDLKQLSFTVEVEDSNLWDEIKFSFQVIKFQTDFINPISMIDGLWDGSQRFIDLNFDDGSDTFIGKAQNYDPIIDQFTFFGDYEEKKFQSKGKRKEESVKNECYSRMYLLDQSAFDSIVKLLLQTLKPWLDLGDRFVFDILRQLILKMEGKVEPNFLNRFRNIVIDIFVKNLNLVNKEKVENARRRNMGPLWTNIGKWWFFCNNRRNTMCLPSNSNFNPSFLSENSYNKVLNQLSKVFNGKVDLNEVISIKQIIFKCQGIEINLGEPSIKGFLKGKIQPSKGLAKEKVDLSGSSSQVNANYEAALALALEENILDLTNVEFFNEGKGLSEEKPRDYGCSVETAITGKDVNSVDFELNRAALETKRKGLIENIKSESALSDVNVKEADVDFVTASDVTYNFIEVNCNEDSTFGNIVQDQILFSRLNFRGDLTLEVQNLLRGKKSTKYNDRESYLFSMCNCIQYGHSKVTYQNNPWSQLLSRLLPNDETPYNTCLIQVHEKGATTNFQADDSPCYGDSPIFTINLSGSARLSFVSKGNKVNEKETCSFSLNDNLAFIMPSGFQRKYKHSTSTQSEKRVSLTFRSHQLALNGGPINHVCGLIKMKRINGSIVSHDTKMRLSSFHIFEPTSNEDQRESYLSTISHLLGLNVDTLIAAFKKRVVAWRMNNISILVNQIDGKLSIDLDFLAACSTLFGLNQTIFGAHENQNLKVDAESSSDPISIFLFLNSSGLYSLCMPKNGCVIKAISHALDRRELDIIKVLSTEENCDLLKEISEGRGVNFDNLENFFEVFSIKARVQHEGRVLIMNSEGTKPRDFQIKDNHIEYIKGANDGGRRSPKVLEKKPVIFKDILDETLCGVLQDCDALVHEIDTQMAEILSNSLFDGTTGVISDGFFSKKTNLIESYKDLDIDYKRRVHVLVGVPGSGKTTFFKKKIFSKPNLRVVIVSPRRALLTQIKDDAVDALSTGRKKKAEKLPNNFKLCTYEQFLQTAHRFNNSLIILDEMQLFPNGYLDLTCILLKKDNNILVTGDPLQSQYDSVKDRHILNVGKNDLEKLLEGSSYNYNLMSHRFINSNFEGRLPFYISGSAIKCSEDHIMLNGYDELVSCEDGLFDAFLVPSFDEKANVKAYLGENCRCYTFGESTGMNFNSVAIICSAEALHTDENRWLTALTRARKTIAFVNESCNSFKDLAYEFSGRHLQRFLSRTATPSITIAALPGSPNLTDKYLDEEMKIGADEEVKELKLQGDPWLKTMIFLGQKSDIQMEDIEEQFDYEETIKTHIPNTHLESIRANWVDEIRSQETREFRIGHEISVQFCDDHYKGNGTVLTNAAERYEAIYPRHRGDDSVTFAMAVKKRLRFSNPAKEMKRFLGAKHNGKRMLNVFLEKIPLDAKMDPILMEKCVLDFEDKKTSKPAATIENHKSRSEVEWPRDEIFLFMKSQHCTKFSNRFRDAKAGQTLACFHHAVLCRFAPYVRYIERKLIQALPSNFYIHSGKAIEDLDAWVKRELFDGECTESDYEAFDSSQDHFIMAFEVELMKFLNFPNDLVEDYIFIKTHLGCKLGSLAIMRFTGEASTFLFNTLANMLFTFMRYDLNGSESICFAGDDMCANKRLKTSSKFNPLLDKIRLKAKVDFTNRPSFCGWQLTRYGVFKKPQLVLERINIAKERNNLHNCLDSYAIEVSYAYRMGELLNSLLDEEGMNNHYECVRCIIKNKDKLKSSVVDLFTNLYYT</sequence>
<reference evidence="23" key="1">
    <citation type="submission" date="2024-03" db="EMBL/GenBank/DDBJ databases">
        <title>Genome sequences of five novel members of the Betaflexiviridae infecting Hibiscus rosa-sinensis in Australia.</title>
        <authorList>
            <person name="Bromfield L.R."/>
            <person name="Tran N."/>
            <person name="Chao H.-Y."/>
            <person name="Sharman M."/>
            <person name="Campbell P.R."/>
            <person name="Geering A."/>
        </authorList>
    </citation>
    <scope>NUCLEOTIDE SEQUENCE</scope>
    <source>
        <strain evidence="23">Gp3</strain>
    </source>
</reference>
<evidence type="ECO:0000259" key="22">
    <source>
        <dbReference type="PROSITE" id="PS51743"/>
    </source>
</evidence>
<dbReference type="GO" id="GO:0006351">
    <property type="term" value="P:DNA-templated transcription"/>
    <property type="evidence" value="ECO:0007669"/>
    <property type="project" value="InterPro"/>
</dbReference>